<name>A0A9N9J3L8_9GLOM</name>
<evidence type="ECO:0000313" key="2">
    <source>
        <dbReference type="Proteomes" id="UP000789759"/>
    </source>
</evidence>
<dbReference type="Proteomes" id="UP000789759">
    <property type="component" value="Unassembled WGS sequence"/>
</dbReference>
<feature type="non-terminal residue" evidence="1">
    <location>
        <position position="118"/>
    </location>
</feature>
<reference evidence="1" key="1">
    <citation type="submission" date="2021-06" db="EMBL/GenBank/DDBJ databases">
        <authorList>
            <person name="Kallberg Y."/>
            <person name="Tangrot J."/>
            <person name="Rosling A."/>
        </authorList>
    </citation>
    <scope>NUCLEOTIDE SEQUENCE</scope>
    <source>
        <strain evidence="1">FL966</strain>
    </source>
</reference>
<proteinExistence type="predicted"/>
<accession>A0A9N9J3L8</accession>
<protein>
    <submittedName>
        <fullName evidence="1">22386_t:CDS:1</fullName>
    </submittedName>
</protein>
<dbReference type="EMBL" id="CAJVQA010019234">
    <property type="protein sequence ID" value="CAG8758072.1"/>
    <property type="molecule type" value="Genomic_DNA"/>
</dbReference>
<organism evidence="1 2">
    <name type="scientific">Cetraspora pellucida</name>
    <dbReference type="NCBI Taxonomy" id="1433469"/>
    <lineage>
        <taxon>Eukaryota</taxon>
        <taxon>Fungi</taxon>
        <taxon>Fungi incertae sedis</taxon>
        <taxon>Mucoromycota</taxon>
        <taxon>Glomeromycotina</taxon>
        <taxon>Glomeromycetes</taxon>
        <taxon>Diversisporales</taxon>
        <taxon>Gigasporaceae</taxon>
        <taxon>Cetraspora</taxon>
    </lineage>
</organism>
<dbReference type="OrthoDB" id="2442843at2759"/>
<dbReference type="AlphaFoldDB" id="A0A9N9J3L8"/>
<keyword evidence="2" id="KW-1185">Reference proteome</keyword>
<evidence type="ECO:0000313" key="1">
    <source>
        <dbReference type="EMBL" id="CAG8758072.1"/>
    </source>
</evidence>
<sequence length="118" mass="13513">MQNGVVNKIVPYNIYDAIMNAAEAWSMVSPNAIKNCWQKTGILPYDGPQELIELDQDSVMDDKSKLTEPIGCLLTDDSFTAYEYIHAEDDEVKAELCVNKTLRFLYEQDPEFRDVDEK</sequence>
<comment type="caution">
    <text evidence="1">The sequence shown here is derived from an EMBL/GenBank/DDBJ whole genome shotgun (WGS) entry which is preliminary data.</text>
</comment>
<gene>
    <name evidence="1" type="ORF">CPELLU_LOCUS15127</name>
</gene>